<protein>
    <recommendedName>
        <fullName evidence="14">Leucine-rich repeat-containing N-terminal plant-type domain-containing protein</fullName>
    </recommendedName>
</protein>
<dbReference type="InterPro" id="IPR046956">
    <property type="entry name" value="RLP23-like"/>
</dbReference>
<dbReference type="InterPro" id="IPR003591">
    <property type="entry name" value="Leu-rich_rpt_typical-subtyp"/>
</dbReference>
<dbReference type="FunFam" id="3.80.10.10:FF:000095">
    <property type="entry name" value="LRR receptor-like serine/threonine-protein kinase GSO1"/>
    <property type="match status" value="1"/>
</dbReference>
<feature type="domain" description="Leucine-rich repeat-containing N-terminal plant-type" evidence="14">
    <location>
        <begin position="40"/>
        <end position="83"/>
    </location>
</feature>
<evidence type="ECO:0000259" key="14">
    <source>
        <dbReference type="Pfam" id="PF08263"/>
    </source>
</evidence>
<keyword evidence="6 13" id="KW-0732">Signal</keyword>
<comment type="similarity">
    <text evidence="2">Belongs to the RLP family.</text>
</comment>
<evidence type="ECO:0000256" key="12">
    <source>
        <dbReference type="SAM" id="Phobius"/>
    </source>
</evidence>
<evidence type="ECO:0000256" key="3">
    <source>
        <dbReference type="ARBA" id="ARBA00022475"/>
    </source>
</evidence>
<dbReference type="PANTHER" id="PTHR48061">
    <property type="entry name" value="LEUCINE-RICH REPEAT RECEPTOR PROTEIN KINASE EMS1-LIKE-RELATED"/>
    <property type="match status" value="1"/>
</dbReference>
<keyword evidence="16" id="KW-1185">Reference proteome</keyword>
<evidence type="ECO:0000313" key="15">
    <source>
        <dbReference type="EMBL" id="CAL1409269.1"/>
    </source>
</evidence>
<evidence type="ECO:0000313" key="16">
    <source>
        <dbReference type="Proteomes" id="UP001497516"/>
    </source>
</evidence>
<dbReference type="Gene3D" id="3.80.10.10">
    <property type="entry name" value="Ribonuclease Inhibitor"/>
    <property type="match status" value="5"/>
</dbReference>
<feature type="signal peptide" evidence="13">
    <location>
        <begin position="1"/>
        <end position="19"/>
    </location>
</feature>
<evidence type="ECO:0000256" key="5">
    <source>
        <dbReference type="ARBA" id="ARBA00022692"/>
    </source>
</evidence>
<dbReference type="SUPFAM" id="SSF52058">
    <property type="entry name" value="L domain-like"/>
    <property type="match status" value="2"/>
</dbReference>
<dbReference type="PRINTS" id="PR00019">
    <property type="entry name" value="LEURICHRPT"/>
</dbReference>
<evidence type="ECO:0000256" key="2">
    <source>
        <dbReference type="ARBA" id="ARBA00009592"/>
    </source>
</evidence>
<dbReference type="PROSITE" id="PS51450">
    <property type="entry name" value="LRR"/>
    <property type="match status" value="3"/>
</dbReference>
<dbReference type="SMART" id="SM00369">
    <property type="entry name" value="LRR_TYP"/>
    <property type="match status" value="12"/>
</dbReference>
<evidence type="ECO:0000256" key="10">
    <source>
        <dbReference type="ARBA" id="ARBA00023170"/>
    </source>
</evidence>
<evidence type="ECO:0000256" key="4">
    <source>
        <dbReference type="ARBA" id="ARBA00022614"/>
    </source>
</evidence>
<evidence type="ECO:0000256" key="7">
    <source>
        <dbReference type="ARBA" id="ARBA00022737"/>
    </source>
</evidence>
<keyword evidence="7" id="KW-0677">Repeat</keyword>
<keyword evidence="8 12" id="KW-1133">Transmembrane helix</keyword>
<dbReference type="InterPro" id="IPR001611">
    <property type="entry name" value="Leu-rich_rpt"/>
</dbReference>
<keyword evidence="5 12" id="KW-0812">Transmembrane</keyword>
<dbReference type="InterPro" id="IPR013210">
    <property type="entry name" value="LRR_N_plant-typ"/>
</dbReference>
<dbReference type="Pfam" id="PF08263">
    <property type="entry name" value="LRRNT_2"/>
    <property type="match status" value="1"/>
</dbReference>
<gene>
    <name evidence="15" type="ORF">LTRI10_LOCUS48781</name>
</gene>
<keyword evidence="9 12" id="KW-0472">Membrane</keyword>
<name>A0AAV2GGF5_9ROSI</name>
<dbReference type="Pfam" id="PF00560">
    <property type="entry name" value="LRR_1"/>
    <property type="match status" value="2"/>
</dbReference>
<dbReference type="FunFam" id="3.80.10.10:FF:000213">
    <property type="entry name" value="Tyrosine-sulfated glycopeptide receptor 1"/>
    <property type="match status" value="1"/>
</dbReference>
<keyword evidence="11" id="KW-0325">Glycoprotein</keyword>
<dbReference type="SUPFAM" id="SSF52047">
    <property type="entry name" value="RNI-like"/>
    <property type="match status" value="1"/>
</dbReference>
<dbReference type="PANTHER" id="PTHR48061:SF36">
    <property type="entry name" value="RECEPTOR-LIKE PROTEIN 12"/>
    <property type="match status" value="1"/>
</dbReference>
<feature type="transmembrane region" description="Helical" evidence="12">
    <location>
        <begin position="964"/>
        <end position="988"/>
    </location>
</feature>
<comment type="subcellular location">
    <subcellularLocation>
        <location evidence="1">Cell membrane</location>
        <topology evidence="1">Single-pass type I membrane protein</topology>
    </subcellularLocation>
</comment>
<accession>A0AAV2GGF5</accession>
<keyword evidence="10" id="KW-0675">Receptor</keyword>
<reference evidence="15 16" key="1">
    <citation type="submission" date="2024-04" db="EMBL/GenBank/DDBJ databases">
        <authorList>
            <person name="Fracassetti M."/>
        </authorList>
    </citation>
    <scope>NUCLEOTIDE SEQUENCE [LARGE SCALE GENOMIC DNA]</scope>
</reference>
<keyword evidence="3" id="KW-1003">Cell membrane</keyword>
<dbReference type="Pfam" id="PF13855">
    <property type="entry name" value="LRR_8"/>
    <property type="match status" value="6"/>
</dbReference>
<dbReference type="InterPro" id="IPR032675">
    <property type="entry name" value="LRR_dom_sf"/>
</dbReference>
<evidence type="ECO:0000256" key="11">
    <source>
        <dbReference type="ARBA" id="ARBA00023180"/>
    </source>
</evidence>
<proteinExistence type="inferred from homology"/>
<evidence type="ECO:0000256" key="13">
    <source>
        <dbReference type="SAM" id="SignalP"/>
    </source>
</evidence>
<organism evidence="15 16">
    <name type="scientific">Linum trigynum</name>
    <dbReference type="NCBI Taxonomy" id="586398"/>
    <lineage>
        <taxon>Eukaryota</taxon>
        <taxon>Viridiplantae</taxon>
        <taxon>Streptophyta</taxon>
        <taxon>Embryophyta</taxon>
        <taxon>Tracheophyta</taxon>
        <taxon>Spermatophyta</taxon>
        <taxon>Magnoliopsida</taxon>
        <taxon>eudicotyledons</taxon>
        <taxon>Gunneridae</taxon>
        <taxon>Pentapetalae</taxon>
        <taxon>rosids</taxon>
        <taxon>fabids</taxon>
        <taxon>Malpighiales</taxon>
        <taxon>Linaceae</taxon>
        <taxon>Linum</taxon>
    </lineage>
</organism>
<evidence type="ECO:0000256" key="8">
    <source>
        <dbReference type="ARBA" id="ARBA00022989"/>
    </source>
</evidence>
<evidence type="ECO:0000256" key="6">
    <source>
        <dbReference type="ARBA" id="ARBA00022729"/>
    </source>
</evidence>
<dbReference type="AlphaFoldDB" id="A0AAV2GGF5"/>
<dbReference type="GO" id="GO:0005886">
    <property type="term" value="C:plasma membrane"/>
    <property type="evidence" value="ECO:0007669"/>
    <property type="project" value="UniProtKB-SubCell"/>
</dbReference>
<sequence length="1017" mass="112701">MAKLAAVLFLLLTLQLCCGASSHSYPPPRPSLISSERCLPDESIALLQFKNSFVVGVVNHDDDKMATWKEGSDCCSWEGVTCDRFSSHVVGLHLGCDQLSYIPCRRFQGTDLHPNSSLFHLRHLRSLDLSYNDFSGSTIPSTFTQLTSLAHLNLSYSGFSGHIPLGFSRLNKLVTLDLSYNRPYGDQERALSFGDNDDFSKLMLNATGLSELLLYGVNMSNIKPSSFSNLSHSMTYIGLSDSGLVGDFPESVFRLPNLQGFVLYENPQLSSVVQLSVQFPFSNWTASHLKVLALSSVNFSRQLMIPASIGDLKSLHTLFLYVCSFSGSVPDFIGNLTSLTDFGLGGNSLSGRFPDNIFRNLVQLEVLDLNSNKFSGWFPGTFGNLSHRLTDLLLSNNNFTGPIPSLIFNLPKLRYLDCSYNQLVGPLPSQVVNIGLNSIQWTYLSRNFLNGTIPSWMLALPSLHWLDLSSNLLTGEIPEFQSSSLGAIHLQQNQLSGLVPNTIFNLVNVSEIDLSSNKLSGVFHLDSIRTLKNLEYLSLSHNNNISILFDSTPHNSTWISSLLYLNLSSCNITRIPSFYLDFFPSLRSLDLSHNFLNSMTILPPHMEGLLYLDLSYNKLTGRMPHHICNITTLDVINLSNNSLSGSIPECLVNLTDLTVLQLRMNNFHGSVPSIFGNMSSLENLDLNGNILGGPLPQSLTGCKELQVLDVGNNELNGVFPFWLSSLPGLKVLILHNNSFHGTITTESMDPMNSFPMLRILDISNNYFNGLLPASLFHKFPAMMMLHESEKIGVHYIARSSDNEYYSVVLIVKGQEMMITKILTIFTTVDLSNNNFHGSIPDAIGELKSLLLLNLSHNNFIGPIPSSLVNLNELEFLDLSSNQLTGEIPSRLASLTSLAKLNLSRNSLQGSIPQGKQFDTFDNTSYIGNEGLCGLPLSKKCGGDDHNDEDSEPAESESDVTLFDWTFAGAGYGSGLVIGVSTAYIMFIIRKPRWLVEMIDNCIRRQHQARRWRPAIRF</sequence>
<dbReference type="Proteomes" id="UP001497516">
    <property type="component" value="Chromosome 8"/>
</dbReference>
<dbReference type="EMBL" id="OZ034821">
    <property type="protein sequence ID" value="CAL1409269.1"/>
    <property type="molecule type" value="Genomic_DNA"/>
</dbReference>
<keyword evidence="4" id="KW-0433">Leucine-rich repeat</keyword>
<feature type="chain" id="PRO_5043976807" description="Leucine-rich repeat-containing N-terminal plant-type domain-containing protein" evidence="13">
    <location>
        <begin position="20"/>
        <end position="1017"/>
    </location>
</feature>
<evidence type="ECO:0000256" key="1">
    <source>
        <dbReference type="ARBA" id="ARBA00004251"/>
    </source>
</evidence>
<evidence type="ECO:0000256" key="9">
    <source>
        <dbReference type="ARBA" id="ARBA00023136"/>
    </source>
</evidence>